<dbReference type="EMBL" id="CAEMXZ010000145">
    <property type="protein sequence ID" value="CAB4324422.1"/>
    <property type="molecule type" value="Genomic_DNA"/>
</dbReference>
<organism evidence="2">
    <name type="scientific">freshwater metagenome</name>
    <dbReference type="NCBI Taxonomy" id="449393"/>
    <lineage>
        <taxon>unclassified sequences</taxon>
        <taxon>metagenomes</taxon>
        <taxon>ecological metagenomes</taxon>
    </lineage>
</organism>
<dbReference type="PANTHER" id="PTHR35525:SF3">
    <property type="entry name" value="BLL6575 PROTEIN"/>
    <property type="match status" value="1"/>
</dbReference>
<dbReference type="PANTHER" id="PTHR35525">
    <property type="entry name" value="BLL6575 PROTEIN"/>
    <property type="match status" value="1"/>
</dbReference>
<proteinExistence type="predicted"/>
<sequence>MGLPSAPLRSGRLSIDLTWTLRFRNVKPTEMLRTPNDLRAWSTSHGLPTSGRLNDHELEQFREFREVLFGAFTRAADGLALPAAQRRLLNAAAALPPYRPALTRTNTIILEHDGSGVVAALNAIARDALELLALQDGRLRRCEGPKCALIFHDESRPGTRRWCDTARCGNRVNTHTYRQRRTIRTDEA</sequence>
<feature type="domain" description="Zinc finger CGNR" evidence="1">
    <location>
        <begin position="138"/>
        <end position="181"/>
    </location>
</feature>
<name>A0A6J5YLT3_9ZZZZ</name>
<dbReference type="InterPro" id="IPR010852">
    <property type="entry name" value="ABATE"/>
</dbReference>
<reference evidence="2" key="1">
    <citation type="submission" date="2020-05" db="EMBL/GenBank/DDBJ databases">
        <authorList>
            <person name="Chiriac C."/>
            <person name="Salcher M."/>
            <person name="Ghai R."/>
            <person name="Kavagutti S V."/>
        </authorList>
    </citation>
    <scope>NUCLEOTIDE SEQUENCE</scope>
</reference>
<evidence type="ECO:0000259" key="1">
    <source>
        <dbReference type="Pfam" id="PF11706"/>
    </source>
</evidence>
<gene>
    <name evidence="2" type="ORF">UFOPK1392_02192</name>
</gene>
<evidence type="ECO:0000313" key="2">
    <source>
        <dbReference type="EMBL" id="CAB4324422.1"/>
    </source>
</evidence>
<dbReference type="Pfam" id="PF11706">
    <property type="entry name" value="zf-CGNR"/>
    <property type="match status" value="1"/>
</dbReference>
<dbReference type="InterPro" id="IPR023286">
    <property type="entry name" value="ABATE_dom_sf"/>
</dbReference>
<dbReference type="Gene3D" id="1.10.3300.10">
    <property type="entry name" value="Jann2411-like domain"/>
    <property type="match status" value="1"/>
</dbReference>
<dbReference type="InterPro" id="IPR021005">
    <property type="entry name" value="Znf_CGNR"/>
</dbReference>
<accession>A0A6J5YLT3</accession>
<dbReference type="Pfam" id="PF07336">
    <property type="entry name" value="ABATE"/>
    <property type="match status" value="1"/>
</dbReference>
<dbReference type="AlphaFoldDB" id="A0A6J5YLT3"/>
<protein>
    <submittedName>
        <fullName evidence="2">Unannotated protein</fullName>
    </submittedName>
</protein>
<dbReference type="SUPFAM" id="SSF160904">
    <property type="entry name" value="Jann2411-like"/>
    <property type="match status" value="1"/>
</dbReference>